<dbReference type="SUPFAM" id="SSF50405">
    <property type="entry name" value="Actin-crosslinking proteins"/>
    <property type="match status" value="2"/>
</dbReference>
<dbReference type="GO" id="GO:0016477">
    <property type="term" value="P:cell migration"/>
    <property type="evidence" value="ECO:0007669"/>
    <property type="project" value="TreeGrafter"/>
</dbReference>
<feature type="domain" description="PKD" evidence="2">
    <location>
        <begin position="163"/>
        <end position="216"/>
    </location>
</feature>
<reference evidence="3 4" key="1">
    <citation type="submission" date="2020-03" db="EMBL/GenBank/DDBJ databases">
        <title>Whole genome shotgun sequence of Phytohabitans suffuscus NBRC 105367.</title>
        <authorList>
            <person name="Komaki H."/>
            <person name="Tamura T."/>
        </authorList>
    </citation>
    <scope>NUCLEOTIDE SEQUENCE [LARGE SCALE GENOMIC DNA]</scope>
    <source>
        <strain evidence="3 4">NBRC 105367</strain>
    </source>
</reference>
<organism evidence="3 4">
    <name type="scientific">Phytohabitans suffuscus</name>
    <dbReference type="NCBI Taxonomy" id="624315"/>
    <lineage>
        <taxon>Bacteria</taxon>
        <taxon>Bacillati</taxon>
        <taxon>Actinomycetota</taxon>
        <taxon>Actinomycetes</taxon>
        <taxon>Micromonosporales</taxon>
        <taxon>Micromonosporaceae</taxon>
    </lineage>
</organism>
<dbReference type="InterPro" id="IPR013783">
    <property type="entry name" value="Ig-like_fold"/>
</dbReference>
<dbReference type="InterPro" id="IPR010431">
    <property type="entry name" value="Fascin"/>
</dbReference>
<keyword evidence="4" id="KW-1185">Reference proteome</keyword>
<feature type="region of interest" description="Disordered" evidence="1">
    <location>
        <begin position="72"/>
        <end position="121"/>
    </location>
</feature>
<dbReference type="GO" id="GO:0005975">
    <property type="term" value="P:carbohydrate metabolic process"/>
    <property type="evidence" value="ECO:0007669"/>
    <property type="project" value="UniProtKB-ARBA"/>
</dbReference>
<dbReference type="GO" id="GO:0051015">
    <property type="term" value="F:actin filament binding"/>
    <property type="evidence" value="ECO:0007669"/>
    <property type="project" value="InterPro"/>
</dbReference>
<proteinExistence type="predicted"/>
<dbReference type="PROSITE" id="PS50093">
    <property type="entry name" value="PKD"/>
    <property type="match status" value="1"/>
</dbReference>
<reference evidence="3 4" key="2">
    <citation type="submission" date="2020-03" db="EMBL/GenBank/DDBJ databases">
        <authorList>
            <person name="Ichikawa N."/>
            <person name="Kimura A."/>
            <person name="Kitahashi Y."/>
            <person name="Uohara A."/>
        </authorList>
    </citation>
    <scope>NUCLEOTIDE SEQUENCE [LARGE SCALE GENOMIC DNA]</scope>
    <source>
        <strain evidence="3 4">NBRC 105367</strain>
    </source>
</reference>
<feature type="compositionally biased region" description="Basic and acidic residues" evidence="1">
    <location>
        <begin position="75"/>
        <end position="87"/>
    </location>
</feature>
<dbReference type="CDD" id="cd23342">
    <property type="entry name" value="beta-trefoil_FSCN_ZgPorA-like"/>
    <property type="match status" value="1"/>
</dbReference>
<dbReference type="Pfam" id="PF18911">
    <property type="entry name" value="PKD_4"/>
    <property type="match status" value="1"/>
</dbReference>
<evidence type="ECO:0000259" key="2">
    <source>
        <dbReference type="PROSITE" id="PS50093"/>
    </source>
</evidence>
<dbReference type="InterPro" id="IPR008999">
    <property type="entry name" value="Actin-crosslinking"/>
</dbReference>
<dbReference type="Gene3D" id="2.80.10.50">
    <property type="match status" value="2"/>
</dbReference>
<dbReference type="InterPro" id="IPR000601">
    <property type="entry name" value="PKD_dom"/>
</dbReference>
<dbReference type="AlphaFoldDB" id="A0A6F8YKD3"/>
<dbReference type="PANTHER" id="PTHR10551:SF9">
    <property type="entry name" value="FASCIN-2"/>
    <property type="match status" value="1"/>
</dbReference>
<dbReference type="SMART" id="SM00089">
    <property type="entry name" value="PKD"/>
    <property type="match status" value="1"/>
</dbReference>
<dbReference type="SUPFAM" id="SSF49299">
    <property type="entry name" value="PKD domain"/>
    <property type="match status" value="1"/>
</dbReference>
<dbReference type="GO" id="GO:0015629">
    <property type="term" value="C:actin cytoskeleton"/>
    <property type="evidence" value="ECO:0007669"/>
    <property type="project" value="TreeGrafter"/>
</dbReference>
<dbReference type="Proteomes" id="UP000503011">
    <property type="component" value="Chromosome"/>
</dbReference>
<evidence type="ECO:0000256" key="1">
    <source>
        <dbReference type="SAM" id="MobiDB-lite"/>
    </source>
</evidence>
<dbReference type="InterPro" id="IPR022409">
    <property type="entry name" value="PKD/Chitinase_dom"/>
</dbReference>
<accession>A0A6F8YKD3</accession>
<name>A0A6F8YKD3_9ACTN</name>
<evidence type="ECO:0000313" key="3">
    <source>
        <dbReference type="EMBL" id="BCB86572.1"/>
    </source>
</evidence>
<protein>
    <recommendedName>
        <fullName evidence="2">PKD domain-containing protein</fullName>
    </recommendedName>
</protein>
<evidence type="ECO:0000313" key="4">
    <source>
        <dbReference type="Proteomes" id="UP000503011"/>
    </source>
</evidence>
<dbReference type="InterPro" id="IPR035986">
    <property type="entry name" value="PKD_dom_sf"/>
</dbReference>
<dbReference type="GO" id="GO:0007163">
    <property type="term" value="P:establishment or maintenance of cell polarity"/>
    <property type="evidence" value="ECO:0007669"/>
    <property type="project" value="TreeGrafter"/>
</dbReference>
<dbReference type="CDD" id="cd00257">
    <property type="entry name" value="beta-trefoil_FSCN-like"/>
    <property type="match status" value="1"/>
</dbReference>
<dbReference type="PANTHER" id="PTHR10551">
    <property type="entry name" value="FASCIN"/>
    <property type="match status" value="1"/>
</dbReference>
<dbReference type="KEGG" id="psuu:Psuf_038850"/>
<sequence length="478" mass="50113">MQNNRLVLNGYFSQPYCPGGPTDGVEIGIYGGAVGDTVVDYNDVHHLNPNSPTVYAWNGVRMGLAAFRKASGQAAHDRESQSERDVIDSANSAAPGYPATSRDGTARVDDPGVPNTGAGPVTYADRGADEIIRRVLARTSIAVDLAASSVTVDASSSEPGVYPIVSYTFDFGDGTTVTQAAPIASHRYARPGEYRINTTVNTTDGLSMTVTEPATILPVSATVGLLSLYNLRYVATTASGLLGPSQAGLTPAGQFDIGDAGTGQVALVSRSTGKYISTDSLGTGPLTMTSTNIGPTERFTLTRNADGSISLRSVHTLRYVSIMSQASPYLGATRTAIGTWEKFYPVKVSDAARTLKASTNGKFVTAENAGAKPLIANRTAVGPWEQFDLVDLGNGQVAFFARASNRFVAAESAGTKALIANRTAVGPWERFTAIRNSDGTTSFKAAVNNRYVCAESAGAKPLVANRTAVGPWEKFALG</sequence>
<dbReference type="GO" id="GO:0005737">
    <property type="term" value="C:cytoplasm"/>
    <property type="evidence" value="ECO:0007669"/>
    <property type="project" value="TreeGrafter"/>
</dbReference>
<dbReference type="Gene3D" id="2.60.40.10">
    <property type="entry name" value="Immunoglobulins"/>
    <property type="match status" value="1"/>
</dbReference>
<dbReference type="EMBL" id="AP022871">
    <property type="protein sequence ID" value="BCB86572.1"/>
    <property type="molecule type" value="Genomic_DNA"/>
</dbReference>
<dbReference type="GO" id="GO:0051017">
    <property type="term" value="P:actin filament bundle assembly"/>
    <property type="evidence" value="ECO:0007669"/>
    <property type="project" value="TreeGrafter"/>
</dbReference>
<dbReference type="CDD" id="cd00146">
    <property type="entry name" value="PKD"/>
    <property type="match status" value="1"/>
</dbReference>
<gene>
    <name evidence="3" type="ORF">Psuf_038850</name>
</gene>